<dbReference type="PANTHER" id="PTHR34404">
    <property type="entry name" value="REGULATORY PROTEIN, FMDB FAMILY"/>
    <property type="match status" value="1"/>
</dbReference>
<dbReference type="InterPro" id="IPR013429">
    <property type="entry name" value="Regulatory_FmdB_Zinc_ribbon"/>
</dbReference>
<dbReference type="Pfam" id="PF09723">
    <property type="entry name" value="Zn_ribbon_8"/>
    <property type="match status" value="1"/>
</dbReference>
<feature type="region of interest" description="Disordered" evidence="1">
    <location>
        <begin position="63"/>
        <end position="100"/>
    </location>
</feature>
<protein>
    <recommendedName>
        <fullName evidence="2">Putative regulatory protein FmdB zinc ribbon domain-containing protein</fullName>
    </recommendedName>
</protein>
<name>A0A381T8N2_9ZZZZ</name>
<feature type="compositionally biased region" description="Basic residues" evidence="1">
    <location>
        <begin position="89"/>
        <end position="100"/>
    </location>
</feature>
<feature type="domain" description="Putative regulatory protein FmdB zinc ribbon" evidence="2">
    <location>
        <begin position="1"/>
        <end position="42"/>
    </location>
</feature>
<gene>
    <name evidence="3" type="ORF">METZ01_LOCUS64792</name>
</gene>
<sequence length="100" mass="11414">MPIYEYKCLKCSHQFELIQKFSDNPIEICPECSKKSVQKLVSAPSFRLKGGGWYETDFKTGDKKNIVDSDSKEGKSEKSKTNNKDNKKTKILKSKSTKES</sequence>
<organism evidence="3">
    <name type="scientific">marine metagenome</name>
    <dbReference type="NCBI Taxonomy" id="408172"/>
    <lineage>
        <taxon>unclassified sequences</taxon>
        <taxon>metagenomes</taxon>
        <taxon>ecological metagenomes</taxon>
    </lineage>
</organism>
<proteinExistence type="predicted"/>
<evidence type="ECO:0000259" key="2">
    <source>
        <dbReference type="SMART" id="SM00834"/>
    </source>
</evidence>
<reference evidence="3" key="1">
    <citation type="submission" date="2018-05" db="EMBL/GenBank/DDBJ databases">
        <authorList>
            <person name="Lanie J.A."/>
            <person name="Ng W.-L."/>
            <person name="Kazmierczak K.M."/>
            <person name="Andrzejewski T.M."/>
            <person name="Davidsen T.M."/>
            <person name="Wayne K.J."/>
            <person name="Tettelin H."/>
            <person name="Glass J.I."/>
            <person name="Rusch D."/>
            <person name="Podicherti R."/>
            <person name="Tsui H.-C.T."/>
            <person name="Winkler M.E."/>
        </authorList>
    </citation>
    <scope>NUCLEOTIDE SEQUENCE</scope>
</reference>
<dbReference type="AlphaFoldDB" id="A0A381T8N2"/>
<dbReference type="NCBIfam" id="TIGR02605">
    <property type="entry name" value="CxxC_CxxC_SSSS"/>
    <property type="match status" value="1"/>
</dbReference>
<feature type="compositionally biased region" description="Basic and acidic residues" evidence="1">
    <location>
        <begin position="63"/>
        <end position="88"/>
    </location>
</feature>
<evidence type="ECO:0000256" key="1">
    <source>
        <dbReference type="SAM" id="MobiDB-lite"/>
    </source>
</evidence>
<dbReference type="PANTHER" id="PTHR34404:SF2">
    <property type="entry name" value="CONSERVED SERINE RICH PROTEIN"/>
    <property type="match status" value="1"/>
</dbReference>
<dbReference type="SMART" id="SM00834">
    <property type="entry name" value="CxxC_CXXC_SSSS"/>
    <property type="match status" value="1"/>
</dbReference>
<evidence type="ECO:0000313" key="3">
    <source>
        <dbReference type="EMBL" id="SVA11938.1"/>
    </source>
</evidence>
<dbReference type="EMBL" id="UINC01004119">
    <property type="protein sequence ID" value="SVA11938.1"/>
    <property type="molecule type" value="Genomic_DNA"/>
</dbReference>
<accession>A0A381T8N2</accession>